<dbReference type="EMBL" id="AP022560">
    <property type="protein sequence ID" value="BBX00421.1"/>
    <property type="molecule type" value="Genomic_DNA"/>
</dbReference>
<reference evidence="10 11" key="1">
    <citation type="journal article" date="2019" name="Emerg. Microbes Infect.">
        <title>Comprehensive subspecies identification of 175 nontuberculous mycobacteria species based on 7547 genomic profiles.</title>
        <authorList>
            <person name="Matsumoto Y."/>
            <person name="Kinjo T."/>
            <person name="Motooka D."/>
            <person name="Nabeya D."/>
            <person name="Jung N."/>
            <person name="Uechi K."/>
            <person name="Horii T."/>
            <person name="Iida T."/>
            <person name="Fujita J."/>
            <person name="Nakamura S."/>
        </authorList>
    </citation>
    <scope>NUCLEOTIDE SEQUENCE [LARGE SCALE GENOMIC DNA]</scope>
    <source>
        <strain evidence="10 11">JCM 6375</strain>
    </source>
</reference>
<keyword evidence="4 8" id="KW-0812">Transmembrane</keyword>
<sequence>MLASLIVLSVVVAGWALGAKRLERWRVTAPMILVLAGVAVGFPLRGGLESSLDAEFAQSIAEIILAVLLFLDATDVRGGLFGTERRAAVRLLFVAMPLSLVASVLLGEWLLPGLDWAVLLVIACVVVPIDFAPAASILRDGRVPERIRNALKVEGGYNDGIVSPVFIFALVLAGDESRGATPLQALSSALPQAIKAIIVGLVVGALLAVAANAAERRDLMTDQSKRLILVTAPLLSYGMSVAISGSGFVAAFVCGIALNYLRRSPSFRRDLELVDDVGALLTAAMWFVFGAVTVLALSAGVPVAMLVFCLMALTLVRMVPILVALIGTGFSWRERVLIGWLGPRGTTSIVFGLLAFNVLAGDAADQALLATVVVVLGSVVLHGIGAPAAAHARGHSQTRLTA</sequence>
<evidence type="ECO:0000256" key="7">
    <source>
        <dbReference type="ARBA" id="ARBA00023136"/>
    </source>
</evidence>
<evidence type="ECO:0000256" key="8">
    <source>
        <dbReference type="SAM" id="Phobius"/>
    </source>
</evidence>
<evidence type="ECO:0000256" key="6">
    <source>
        <dbReference type="ARBA" id="ARBA00023065"/>
    </source>
</evidence>
<dbReference type="AlphaFoldDB" id="A0AAD1M5B6"/>
<dbReference type="GO" id="GO:0015297">
    <property type="term" value="F:antiporter activity"/>
    <property type="evidence" value="ECO:0007669"/>
    <property type="project" value="UniProtKB-KW"/>
</dbReference>
<name>A0AAD1M5B6_9MYCO</name>
<feature type="transmembrane region" description="Helical" evidence="8">
    <location>
        <begin position="116"/>
        <end position="138"/>
    </location>
</feature>
<feature type="transmembrane region" description="Helical" evidence="8">
    <location>
        <begin position="303"/>
        <end position="325"/>
    </location>
</feature>
<keyword evidence="11" id="KW-1185">Reference proteome</keyword>
<evidence type="ECO:0000313" key="11">
    <source>
        <dbReference type="Proteomes" id="UP000466681"/>
    </source>
</evidence>
<accession>A0AAD1M5B6</accession>
<evidence type="ECO:0000259" key="9">
    <source>
        <dbReference type="Pfam" id="PF00999"/>
    </source>
</evidence>
<gene>
    <name evidence="10" type="ORF">MMOR_13570</name>
</gene>
<evidence type="ECO:0000256" key="4">
    <source>
        <dbReference type="ARBA" id="ARBA00022692"/>
    </source>
</evidence>
<feature type="transmembrane region" description="Helical" evidence="8">
    <location>
        <begin position="87"/>
        <end position="110"/>
    </location>
</feature>
<feature type="domain" description="Cation/H+ exchanger transmembrane" evidence="9">
    <location>
        <begin position="8"/>
        <end position="386"/>
    </location>
</feature>
<evidence type="ECO:0000313" key="10">
    <source>
        <dbReference type="EMBL" id="BBX00421.1"/>
    </source>
</evidence>
<comment type="subcellular location">
    <subcellularLocation>
        <location evidence="1">Cell membrane</location>
        <topology evidence="1">Multi-pass membrane protein</topology>
    </subcellularLocation>
</comment>
<proteinExistence type="predicted"/>
<evidence type="ECO:0000256" key="2">
    <source>
        <dbReference type="ARBA" id="ARBA00022448"/>
    </source>
</evidence>
<feature type="transmembrane region" description="Helical" evidence="8">
    <location>
        <begin position="193"/>
        <end position="214"/>
    </location>
</feature>
<feature type="transmembrane region" description="Helical" evidence="8">
    <location>
        <begin position="234"/>
        <end position="261"/>
    </location>
</feature>
<feature type="transmembrane region" description="Helical" evidence="8">
    <location>
        <begin position="366"/>
        <end position="390"/>
    </location>
</feature>
<dbReference type="InterPro" id="IPR006153">
    <property type="entry name" value="Cation/H_exchanger_TM"/>
</dbReference>
<evidence type="ECO:0000256" key="1">
    <source>
        <dbReference type="ARBA" id="ARBA00004651"/>
    </source>
</evidence>
<dbReference type="Pfam" id="PF00999">
    <property type="entry name" value="Na_H_Exchanger"/>
    <property type="match status" value="1"/>
</dbReference>
<dbReference type="KEGG" id="mmor:MMOR_13570"/>
<feature type="transmembrane region" description="Helical" evidence="8">
    <location>
        <begin position="28"/>
        <end position="48"/>
    </location>
</feature>
<keyword evidence="6" id="KW-0406">Ion transport</keyword>
<dbReference type="GO" id="GO:0005886">
    <property type="term" value="C:plasma membrane"/>
    <property type="evidence" value="ECO:0007669"/>
    <property type="project" value="UniProtKB-SubCell"/>
</dbReference>
<keyword evidence="5 8" id="KW-1133">Transmembrane helix</keyword>
<keyword evidence="7 8" id="KW-0472">Membrane</keyword>
<evidence type="ECO:0000256" key="3">
    <source>
        <dbReference type="ARBA" id="ARBA00022449"/>
    </source>
</evidence>
<keyword evidence="2" id="KW-0813">Transport</keyword>
<evidence type="ECO:0000256" key="5">
    <source>
        <dbReference type="ARBA" id="ARBA00022989"/>
    </source>
</evidence>
<organism evidence="10 11">
    <name type="scientific">Mycolicibacterium moriokaense</name>
    <dbReference type="NCBI Taxonomy" id="39691"/>
    <lineage>
        <taxon>Bacteria</taxon>
        <taxon>Bacillati</taxon>
        <taxon>Actinomycetota</taxon>
        <taxon>Actinomycetes</taxon>
        <taxon>Mycobacteriales</taxon>
        <taxon>Mycobacteriaceae</taxon>
        <taxon>Mycolicibacterium</taxon>
    </lineage>
</organism>
<keyword evidence="3" id="KW-0050">Antiport</keyword>
<dbReference type="RefSeq" id="WP_083153642.1">
    <property type="nucleotide sequence ID" value="NZ_AP022560.1"/>
</dbReference>
<dbReference type="PANTHER" id="PTHR32507">
    <property type="entry name" value="NA(+)/H(+) ANTIPORTER 1"/>
    <property type="match status" value="1"/>
</dbReference>
<feature type="transmembrane region" description="Helical" evidence="8">
    <location>
        <begin position="337"/>
        <end position="360"/>
    </location>
</feature>
<dbReference type="Proteomes" id="UP000466681">
    <property type="component" value="Chromosome"/>
</dbReference>
<protein>
    <submittedName>
        <fullName evidence="10">Sodium/hydrogen exchanger</fullName>
    </submittedName>
</protein>
<dbReference type="GO" id="GO:1902600">
    <property type="term" value="P:proton transmembrane transport"/>
    <property type="evidence" value="ECO:0007669"/>
    <property type="project" value="InterPro"/>
</dbReference>
<feature type="transmembrane region" description="Helical" evidence="8">
    <location>
        <begin position="273"/>
        <end position="297"/>
    </location>
</feature>
<dbReference type="PANTHER" id="PTHR32507:SF8">
    <property type="entry name" value="CNH1P"/>
    <property type="match status" value="1"/>
</dbReference>